<feature type="domain" description="DNA polymerase delta/zeta catalytic subunit N-terminal" evidence="26">
    <location>
        <begin position="77"/>
        <end position="156"/>
    </location>
</feature>
<evidence type="ECO:0000256" key="22">
    <source>
        <dbReference type="SAM" id="MobiDB-lite"/>
    </source>
</evidence>
<feature type="domain" description="DNA-directed DNA polymerase family B multifunctional" evidence="23">
    <location>
        <begin position="2394"/>
        <end position="2842"/>
    </location>
</feature>
<keyword evidence="15" id="KW-0408">Iron</keyword>
<reference evidence="28 29" key="1">
    <citation type="submission" date="2024-09" db="EMBL/GenBank/DDBJ databases">
        <title>Chromosome-scale assembly of Riccia fluitans.</title>
        <authorList>
            <person name="Paukszto L."/>
            <person name="Sawicki J."/>
            <person name="Karawczyk K."/>
            <person name="Piernik-Szablinska J."/>
            <person name="Szczecinska M."/>
            <person name="Mazdziarz M."/>
        </authorList>
    </citation>
    <scope>NUCLEOTIDE SEQUENCE [LARGE SCALE GENOMIC DNA]</scope>
    <source>
        <strain evidence="28">Rf_01</strain>
        <tissue evidence="28">Aerial parts of the thallus</tissue>
    </source>
</reference>
<evidence type="ECO:0000256" key="7">
    <source>
        <dbReference type="ARBA" id="ARBA00022679"/>
    </source>
</evidence>
<feature type="region of interest" description="Disordered" evidence="22">
    <location>
        <begin position="256"/>
        <end position="290"/>
    </location>
</feature>
<evidence type="ECO:0000259" key="24">
    <source>
        <dbReference type="Pfam" id="PF03104"/>
    </source>
</evidence>
<evidence type="ECO:0000256" key="17">
    <source>
        <dbReference type="ARBA" id="ARBA00023125"/>
    </source>
</evidence>
<feature type="compositionally biased region" description="Low complexity" evidence="22">
    <location>
        <begin position="344"/>
        <end position="354"/>
    </location>
</feature>
<dbReference type="InterPro" id="IPR017964">
    <property type="entry name" value="DNA-dir_DNA_pol_B_CS"/>
</dbReference>
<feature type="region of interest" description="Disordered" evidence="22">
    <location>
        <begin position="529"/>
        <end position="549"/>
    </location>
</feature>
<feature type="domain" description="DNA polymerase zeta catalytic subunit N-terminal" evidence="27">
    <location>
        <begin position="21"/>
        <end position="75"/>
    </location>
</feature>
<dbReference type="Gene3D" id="1.10.132.60">
    <property type="entry name" value="DNA polymerase family B, C-terminal domain"/>
    <property type="match status" value="1"/>
</dbReference>
<dbReference type="SUPFAM" id="SSF56672">
    <property type="entry name" value="DNA/RNA polymerases"/>
    <property type="match status" value="1"/>
</dbReference>
<dbReference type="Pfam" id="PF24065">
    <property type="entry name" value="REV3_N"/>
    <property type="match status" value="1"/>
</dbReference>
<dbReference type="InterPro" id="IPR036397">
    <property type="entry name" value="RNaseH_sf"/>
</dbReference>
<feature type="compositionally biased region" description="Low complexity" evidence="22">
    <location>
        <begin position="269"/>
        <end position="288"/>
    </location>
</feature>
<feature type="region of interest" description="Disordered" evidence="22">
    <location>
        <begin position="712"/>
        <end position="894"/>
    </location>
</feature>
<dbReference type="InterPro" id="IPR012337">
    <property type="entry name" value="RNaseH-like_sf"/>
</dbReference>
<protein>
    <recommendedName>
        <fullName evidence="5">DNA polymerase zeta catalytic subunit</fullName>
        <ecNumber evidence="4">2.7.7.7</ecNumber>
    </recommendedName>
</protein>
<evidence type="ECO:0000256" key="11">
    <source>
        <dbReference type="ARBA" id="ARBA00022763"/>
    </source>
</evidence>
<dbReference type="InterPro" id="IPR023211">
    <property type="entry name" value="DNA_pol_palm_dom_sf"/>
</dbReference>
<dbReference type="PANTHER" id="PTHR45812:SF1">
    <property type="entry name" value="DNA POLYMERASE ZETA CATALYTIC SUBUNIT"/>
    <property type="match status" value="1"/>
</dbReference>
<dbReference type="InterPro" id="IPR006172">
    <property type="entry name" value="DNA-dir_DNA_pol_B"/>
</dbReference>
<dbReference type="Pfam" id="PF14260">
    <property type="entry name" value="zf-C4pol"/>
    <property type="match status" value="1"/>
</dbReference>
<keyword evidence="18" id="KW-0234">DNA repair</keyword>
<feature type="compositionally biased region" description="Low complexity" evidence="22">
    <location>
        <begin position="532"/>
        <end position="548"/>
    </location>
</feature>
<dbReference type="GO" id="GO:0003677">
    <property type="term" value="F:DNA binding"/>
    <property type="evidence" value="ECO:0007669"/>
    <property type="project" value="UniProtKB-KW"/>
</dbReference>
<feature type="region of interest" description="Disordered" evidence="22">
    <location>
        <begin position="571"/>
        <end position="613"/>
    </location>
</feature>
<evidence type="ECO:0000259" key="27">
    <source>
        <dbReference type="Pfam" id="PF24065"/>
    </source>
</evidence>
<keyword evidence="7" id="KW-0808">Transferase</keyword>
<keyword evidence="8" id="KW-0548">Nucleotidyltransferase</keyword>
<keyword evidence="29" id="KW-1185">Reference proteome</keyword>
<name>A0ABD1Z248_9MARC</name>
<dbReference type="GO" id="GO:0006281">
    <property type="term" value="P:DNA repair"/>
    <property type="evidence" value="ECO:0007669"/>
    <property type="project" value="UniProtKB-KW"/>
</dbReference>
<comment type="subunit">
    <text evidence="21">Forms DNA polymerase zeta with REV7.</text>
</comment>
<dbReference type="InterPro" id="IPR006133">
    <property type="entry name" value="DNA-dir_DNA_pol_B_exonuc"/>
</dbReference>
<feature type="compositionally biased region" description="Basic and acidic residues" evidence="22">
    <location>
        <begin position="1308"/>
        <end position="1318"/>
    </location>
</feature>
<evidence type="ECO:0000256" key="5">
    <source>
        <dbReference type="ARBA" id="ARBA00021589"/>
    </source>
</evidence>
<dbReference type="GO" id="GO:0051539">
    <property type="term" value="F:4 iron, 4 sulfur cluster binding"/>
    <property type="evidence" value="ECO:0007669"/>
    <property type="project" value="UniProtKB-KW"/>
</dbReference>
<evidence type="ECO:0000256" key="14">
    <source>
        <dbReference type="ARBA" id="ARBA00022932"/>
    </source>
</evidence>
<feature type="domain" description="C4-type zinc-finger of DNA polymerase delta" evidence="25">
    <location>
        <begin position="2906"/>
        <end position="2979"/>
    </location>
</feature>
<dbReference type="Gene3D" id="1.10.287.690">
    <property type="entry name" value="Helix hairpin bin"/>
    <property type="match status" value="1"/>
</dbReference>
<dbReference type="PRINTS" id="PR00106">
    <property type="entry name" value="DNAPOLB"/>
</dbReference>
<keyword evidence="6" id="KW-0004">4Fe-4S</keyword>
<evidence type="ECO:0000256" key="9">
    <source>
        <dbReference type="ARBA" id="ARBA00022705"/>
    </source>
</evidence>
<feature type="region of interest" description="Disordered" evidence="22">
    <location>
        <begin position="1995"/>
        <end position="2028"/>
    </location>
</feature>
<dbReference type="InterPro" id="IPR025687">
    <property type="entry name" value="Znf-C4pol"/>
</dbReference>
<evidence type="ECO:0000256" key="15">
    <source>
        <dbReference type="ARBA" id="ARBA00023004"/>
    </source>
</evidence>
<dbReference type="PANTHER" id="PTHR45812">
    <property type="entry name" value="DNA POLYMERASE ZETA CATALYTIC SUBUNIT"/>
    <property type="match status" value="1"/>
</dbReference>
<dbReference type="EC" id="2.7.7.7" evidence="4"/>
<keyword evidence="19" id="KW-0539">Nucleus</keyword>
<keyword evidence="14" id="KW-0239">DNA-directed DNA polymerase</keyword>
<feature type="region of interest" description="Disordered" evidence="22">
    <location>
        <begin position="1407"/>
        <end position="1429"/>
    </location>
</feature>
<organism evidence="28 29">
    <name type="scientific">Riccia fluitans</name>
    <dbReference type="NCBI Taxonomy" id="41844"/>
    <lineage>
        <taxon>Eukaryota</taxon>
        <taxon>Viridiplantae</taxon>
        <taxon>Streptophyta</taxon>
        <taxon>Embryophyta</taxon>
        <taxon>Marchantiophyta</taxon>
        <taxon>Marchantiopsida</taxon>
        <taxon>Marchantiidae</taxon>
        <taxon>Marchantiales</taxon>
        <taxon>Ricciaceae</taxon>
        <taxon>Riccia</taxon>
    </lineage>
</organism>
<evidence type="ECO:0000259" key="26">
    <source>
        <dbReference type="Pfam" id="PF24055"/>
    </source>
</evidence>
<dbReference type="GO" id="GO:0003887">
    <property type="term" value="F:DNA-directed DNA polymerase activity"/>
    <property type="evidence" value="ECO:0007669"/>
    <property type="project" value="UniProtKB-KW"/>
</dbReference>
<dbReference type="FunFam" id="1.10.287.690:FF:000002">
    <property type="entry name" value="DNA polymerase zeta"/>
    <property type="match status" value="1"/>
</dbReference>
<evidence type="ECO:0000256" key="8">
    <source>
        <dbReference type="ARBA" id="ARBA00022695"/>
    </source>
</evidence>
<feature type="compositionally biased region" description="Basic and acidic residues" evidence="22">
    <location>
        <begin position="869"/>
        <end position="888"/>
    </location>
</feature>
<feature type="region of interest" description="Disordered" evidence="22">
    <location>
        <begin position="1344"/>
        <end position="1367"/>
    </location>
</feature>
<dbReference type="PROSITE" id="PS00116">
    <property type="entry name" value="DNA_POLYMERASE_B"/>
    <property type="match status" value="1"/>
</dbReference>
<comment type="similarity">
    <text evidence="3">Belongs to the DNA polymerase type-B family.</text>
</comment>
<comment type="catalytic activity">
    <reaction evidence="20">
        <text>DNA(n) + a 2'-deoxyribonucleoside 5'-triphosphate = DNA(n+1) + diphosphate</text>
        <dbReference type="Rhea" id="RHEA:22508"/>
        <dbReference type="Rhea" id="RHEA-COMP:17339"/>
        <dbReference type="Rhea" id="RHEA-COMP:17340"/>
        <dbReference type="ChEBI" id="CHEBI:33019"/>
        <dbReference type="ChEBI" id="CHEBI:61560"/>
        <dbReference type="ChEBI" id="CHEBI:173112"/>
        <dbReference type="EC" id="2.7.7.7"/>
    </reaction>
</comment>
<dbReference type="FunFam" id="1.10.132.60:FF:000007">
    <property type="entry name" value="DNA polymerase"/>
    <property type="match status" value="1"/>
</dbReference>
<evidence type="ECO:0000256" key="6">
    <source>
        <dbReference type="ARBA" id="ARBA00022485"/>
    </source>
</evidence>
<dbReference type="Pfam" id="PF03104">
    <property type="entry name" value="DNA_pol_B_exo1"/>
    <property type="match status" value="1"/>
</dbReference>
<evidence type="ECO:0000256" key="10">
    <source>
        <dbReference type="ARBA" id="ARBA00022723"/>
    </source>
</evidence>
<feature type="domain" description="DNA-directed DNA polymerase family B exonuclease" evidence="24">
    <location>
        <begin position="2133"/>
        <end position="2248"/>
    </location>
</feature>
<feature type="compositionally biased region" description="Polar residues" evidence="22">
    <location>
        <begin position="840"/>
        <end position="853"/>
    </location>
</feature>
<evidence type="ECO:0000259" key="25">
    <source>
        <dbReference type="Pfam" id="PF14260"/>
    </source>
</evidence>
<evidence type="ECO:0000313" key="28">
    <source>
        <dbReference type="EMBL" id="KAL2641863.1"/>
    </source>
</evidence>
<dbReference type="InterPro" id="IPR030559">
    <property type="entry name" value="PolZ_Rev3"/>
</dbReference>
<dbReference type="Pfam" id="PF00136">
    <property type="entry name" value="DNA_pol_B"/>
    <property type="match status" value="1"/>
</dbReference>
<evidence type="ECO:0000256" key="4">
    <source>
        <dbReference type="ARBA" id="ARBA00012417"/>
    </source>
</evidence>
<evidence type="ECO:0000256" key="19">
    <source>
        <dbReference type="ARBA" id="ARBA00023242"/>
    </source>
</evidence>
<keyword evidence="10" id="KW-0479">Metal-binding</keyword>
<keyword evidence="16" id="KW-0411">Iron-sulfur</keyword>
<comment type="cofactor">
    <cofactor evidence="1">
        <name>[4Fe-4S] cluster</name>
        <dbReference type="ChEBI" id="CHEBI:49883"/>
    </cofactor>
</comment>
<evidence type="ECO:0000256" key="20">
    <source>
        <dbReference type="ARBA" id="ARBA00049244"/>
    </source>
</evidence>
<comment type="subcellular location">
    <subcellularLocation>
        <location evidence="2">Nucleus</location>
    </subcellularLocation>
</comment>
<feature type="compositionally biased region" description="Basic and acidic residues" evidence="22">
    <location>
        <begin position="735"/>
        <end position="750"/>
    </location>
</feature>
<evidence type="ECO:0000256" key="13">
    <source>
        <dbReference type="ARBA" id="ARBA00022833"/>
    </source>
</evidence>
<gene>
    <name evidence="28" type="ORF">R1flu_009450</name>
</gene>
<evidence type="ECO:0000256" key="12">
    <source>
        <dbReference type="ARBA" id="ARBA00022771"/>
    </source>
</evidence>
<dbReference type="GO" id="GO:0006260">
    <property type="term" value="P:DNA replication"/>
    <property type="evidence" value="ECO:0007669"/>
    <property type="project" value="UniProtKB-KW"/>
</dbReference>
<comment type="caution">
    <text evidence="28">The sequence shown here is derived from an EMBL/GenBank/DDBJ whole genome shotgun (WGS) entry which is preliminary data.</text>
</comment>
<feature type="compositionally biased region" description="Polar residues" evidence="22">
    <location>
        <begin position="326"/>
        <end position="336"/>
    </location>
</feature>
<evidence type="ECO:0000256" key="3">
    <source>
        <dbReference type="ARBA" id="ARBA00005755"/>
    </source>
</evidence>
<feature type="region of interest" description="Disordered" evidence="22">
    <location>
        <begin position="322"/>
        <end position="356"/>
    </location>
</feature>
<dbReference type="SUPFAM" id="SSF53098">
    <property type="entry name" value="Ribonuclease H-like"/>
    <property type="match status" value="1"/>
</dbReference>
<keyword evidence="17" id="KW-0238">DNA-binding</keyword>
<dbReference type="GO" id="GO:0005634">
    <property type="term" value="C:nucleus"/>
    <property type="evidence" value="ECO:0007669"/>
    <property type="project" value="UniProtKB-SubCell"/>
</dbReference>
<dbReference type="GO" id="GO:0008270">
    <property type="term" value="F:zinc ion binding"/>
    <property type="evidence" value="ECO:0007669"/>
    <property type="project" value="UniProtKB-KW"/>
</dbReference>
<evidence type="ECO:0000259" key="23">
    <source>
        <dbReference type="Pfam" id="PF00136"/>
    </source>
</evidence>
<dbReference type="Gene3D" id="3.90.1600.10">
    <property type="entry name" value="Palm domain of DNA polymerase"/>
    <property type="match status" value="1"/>
</dbReference>
<dbReference type="InterPro" id="IPR042087">
    <property type="entry name" value="DNA_pol_B_thumb"/>
</dbReference>
<evidence type="ECO:0000256" key="1">
    <source>
        <dbReference type="ARBA" id="ARBA00001966"/>
    </source>
</evidence>
<sequence length="3007" mass="333143">MASSSGRALENWSPATTPRRMFSLRIVNLDYYMAPPIPGMDVCYSEFQGRGVREVPVVRIFGSTTSGQKTCLHLHKAFPYFYVPYDSELPQEVNEALGFVRRLASSIEKAMKMASTVGAKRQHLNSCSLVRGKKYYGYHPSEQLFIKIVLYYPQEISRVSTLLLSGGIMNHKFQPHEAHFPYLLQVLIDHNLCGMGYLHLSSLKFRNPLPEAPSDLISSLKRVKRDFAYQETVPQVAVVDHTKDYCALKENLLEGGLPTSPHSPQPVKGTSSGVTVGRVSSRPSSPSSHQIVLKVEPLNNVPPPKFAPTIPLATIKEEPLDGAPLLQTSSPSYQESTMKEETSRTGSSFKSSSSADVTVRERLNTLPPLPVKKKIKEDALTTLPVSKLSSAIYQTNPDGGSHPEMWLQKSVPEDWIWPVIASDNMETTVPGQGLCSRQSTCDLEADASVEDILNRGELLFLPLHQAGPEIKMVQSLTPMWEEERARSGENGPAGSIDPLYQPTARTVPIPSPFEQAMRDTLFQIAKEEELGSKNGSQKSSQQSESGSGAEPVMEICTLMGSQQELKISLGSADNGAASSDEDEAVEGQRTSAPLGFESKALPDTRLKSSQGGRTSINEELIRKQLSQRCLSQDLDKEVAEFLRWMGTTQLEVDDQEDGDSEKKESQLTQMAFSQMFSSPGMDAALLKALADYENATEQECQEILDCIEPMDEQEEDADHDITTKEEGNDNGMAHKPPEYRHLSPHFRAENEGNLAPSCIPQTDGAGDDDELKSEEDRRRQSFPSKRPRYDREDSSASGASRKSGSRSGLQEPSRRKRGVSLRDMMRKRRERKPGKKDLFSPSSSILDGSSQVESEFPGGDGNKISGSGEKPHNVREKLRGEDSQRNEDSLGTTSKSISLERAYKRKGKIMHKLENVNNMLASKFGALPLVTLKYDTADVNCRAEQQLEKRQGEACESSFRESQGVVTQREKALELPTEASLPGSSWEKCIEEEVTSVQEAAAVLNRGDDRDCGGGQTSFGADQDISSSRALGVSVSRQDEDIETRRLEANRVRPDGLDADYNTDVRLLDGDEFVVVQTQFPTVTIFQPPQSSQQLTEGMRDDVEEHLTADISSQSPETLITSQVAKAALPALNFQPGLMRNEEREVNGMDIIAYETDDCFKLTQVVRPDVSYMVELHPSEVRRCGDNVRMEFQDRVPLSGKQTQVLSPSIPFLDSRDPNDPSFLIRNTGERGIVDEHDEGIAQTQILEVDNLHASDVPQTMLIQYVRGRNDFDEGGNDDAVFEQTQVVNGRSTQMISPRPGTAGPLQDEGKGCETTDHDDELRDPADILEVCSTQHPGINRTVLGGHAEGIDGQDPRNGSGDLYKPTQKSELHMPYEDPLPGLPVETTDTPQEVAVLNEFDVKKDPSVVDANNIPDAAETSHPENDPPEFLFCDMSEDSEASYDSEQDRWCRDGVNAADLFDDQEIGGHGGEYCGDDTEQESPSVLDRVCSWAAAAGNIREVDLPSTSGVGQCVQQMGSPFSANEDCEMLCNPESRRVHLTQYLFTDMSEDSEASYDSDRACREVLAGEQLLEEEVDKKIRDTVEGGPTFWSDRGMKSDLPMVDRGDSYLKSGELRDVSTGAEGQKADLSIAERSDWKVDPCFPSFKTLNPLDNAALQTPEVVCGASNLAASSALLALPGPSTSVKLGTCRLSQDVRKLSAVSWADNRKDEDSKLIMEENVSKETRFQAHEEVGKECAIGCRMGSQLQRQTAVVPSQEHSEWKLSVVPFSKREQTRDMEQELMPLIFHQRPPTREQIKETFKDIVLNYKEDDVFYGNVKDVSDHPVVRAGLVFDVKSREAVHLKPFHFGRSSRRSNFHTGSKHRVYVQQESWGYEERLQQMAGIPTYTENNGTTLYMITPARAPPSPLAVKQWLSQQSVQPLETSKRAIAGGQQIFTMDPNTGKLVPVAEIGSVANTQESTPKIDSSQEDGEFLRPASPKYDERHVLFLSHSSTISLSHGPSNRRTERSVDISASAPADPQKKSFQGVPSSAAGLVQTPSLALTTVANTNDGKPLPSKILTSKLPVKTETNAVVKSNLTENAPKKAGNEWRDVSQMTAFSAATTPLSQSGFRDPASTGLGQQITLLSMEVFAETRGDLLPDPRYDAIGCIVLVFHEDGSRSRNTDTTVVLIRDAEAHSSRRFPDGIQGCEIIYLPDEKDLFKCFVQLVRLCDPDMVIGWEVQGFSLGLLAERAANLGISLLKQLSRVPTASTTSSELFEKELSGEDRPEAGLFDKVPVETIGVDEPIIDDEWGRTHGSGLYIGGRTVLNAWRIMRGEVKLNIYSIEAVAEAVLRRRVPRLPWQTLTRCFVRGPAGGRYHCIEYFIRRAKLTLEIMEQLDLINRTAELARVFGIDFYSVFSRGSQFRVESMMARLAHTQNYLLVSPTRQQVAEQPGMQCLPLVMEPESRFYNSPVIVLDFQSLYPSMIIAYNLCYSTCLGKLSAENPKVLGVTNLKLEPGILSALKESVIITPNGILFAPKEVRPGVIPRLLQEILSTRIMVKKAMKSLTPEQRVLERVLNARQFALKLIANVTYGYTAAGFSGRMPCAEIADSIVQCGRLTLERAISMVNSHPRWNARVVYGDTDSMFVLCEGRSKDEAFKIGQEIAAAITEANPPPVTLKMEKVYLPCVLLTKKRYVGYSFESPSQAKPIFDAKGIETIRRDTCPAVAKAVEHSLRILFDTQDLSQVKQYLQRQWGKILSGRISIQDFIFAKEVRLGTYSARSPVLPPAAIVASKAMAVDPRAEPRYAERIPYVVVHGEPGARLVDMVVDPLTLVSQPSLRLHDMYYITKQIIPACQRIFMLVGVDLRAWFSEMPRVYRPPTSKRVSNLMMGAKSTKWDPDAGKFKRGRNLRHGTIDQYFLSRHCTICGEFTRASQLLCSKCLKSPRAAAILLPGRTARLEKEFKHLEAICRHCGGGDASPEANIACISLDCSVFFERRKVHRELMAAGAVSSDLGYYPPCLPELF</sequence>
<accession>A0ABD1Z248</accession>
<feature type="compositionally biased region" description="Low complexity" evidence="22">
    <location>
        <begin position="795"/>
        <end position="808"/>
    </location>
</feature>
<dbReference type="CDD" id="cd05778">
    <property type="entry name" value="DNA_polB_zeta_exo"/>
    <property type="match status" value="1"/>
</dbReference>
<dbReference type="InterPro" id="IPR056447">
    <property type="entry name" value="REV3_N"/>
</dbReference>
<proteinExistence type="inferred from homology"/>
<dbReference type="InterPro" id="IPR043502">
    <property type="entry name" value="DNA/RNA_pol_sf"/>
</dbReference>
<dbReference type="EMBL" id="JBHFFA010000002">
    <property type="protein sequence ID" value="KAL2641863.1"/>
    <property type="molecule type" value="Genomic_DNA"/>
</dbReference>
<evidence type="ECO:0000256" key="21">
    <source>
        <dbReference type="ARBA" id="ARBA00066055"/>
    </source>
</evidence>
<dbReference type="InterPro" id="IPR006134">
    <property type="entry name" value="DNA-dir_DNA_pol_B_multi_dom"/>
</dbReference>
<feature type="region of interest" description="Disordered" evidence="22">
    <location>
        <begin position="1293"/>
        <end position="1318"/>
    </location>
</feature>
<evidence type="ECO:0000256" key="18">
    <source>
        <dbReference type="ARBA" id="ARBA00023204"/>
    </source>
</evidence>
<keyword evidence="9" id="KW-0235">DNA replication</keyword>
<dbReference type="CDD" id="cd05534">
    <property type="entry name" value="POLBc_zeta"/>
    <property type="match status" value="1"/>
</dbReference>
<feature type="compositionally biased region" description="Basic residues" evidence="22">
    <location>
        <begin position="814"/>
        <end position="834"/>
    </location>
</feature>
<evidence type="ECO:0000313" key="29">
    <source>
        <dbReference type="Proteomes" id="UP001605036"/>
    </source>
</evidence>
<dbReference type="Proteomes" id="UP001605036">
    <property type="component" value="Unassembled WGS sequence"/>
</dbReference>
<evidence type="ECO:0000256" key="2">
    <source>
        <dbReference type="ARBA" id="ARBA00004123"/>
    </source>
</evidence>
<evidence type="ECO:0000256" key="16">
    <source>
        <dbReference type="ARBA" id="ARBA00023014"/>
    </source>
</evidence>
<keyword evidence="13" id="KW-0862">Zinc</keyword>
<keyword evidence="11" id="KW-0227">DNA damage</keyword>
<dbReference type="SMART" id="SM00486">
    <property type="entry name" value="POLBc"/>
    <property type="match status" value="1"/>
</dbReference>
<dbReference type="Gene3D" id="3.30.342.10">
    <property type="entry name" value="DNA Polymerase, chain B, domain 1"/>
    <property type="match status" value="1"/>
</dbReference>
<dbReference type="Pfam" id="PF24055">
    <property type="entry name" value="POL3_N"/>
    <property type="match status" value="1"/>
</dbReference>
<dbReference type="Gene3D" id="3.30.420.10">
    <property type="entry name" value="Ribonuclease H-like superfamily/Ribonuclease H"/>
    <property type="match status" value="1"/>
</dbReference>
<keyword evidence="12" id="KW-0863">Zinc-finger</keyword>
<dbReference type="InterPro" id="IPR056435">
    <property type="entry name" value="DPOD/Z_N"/>
</dbReference>